<keyword evidence="7 11" id="KW-0067">ATP-binding</keyword>
<evidence type="ECO:0000256" key="7">
    <source>
        <dbReference type="ARBA" id="ARBA00022840"/>
    </source>
</evidence>
<dbReference type="InterPro" id="IPR015413">
    <property type="entry name" value="Methionyl/Leucyl_tRNA_Synth"/>
</dbReference>
<evidence type="ECO:0000256" key="6">
    <source>
        <dbReference type="ARBA" id="ARBA00022741"/>
    </source>
</evidence>
<evidence type="ECO:0000313" key="14">
    <source>
        <dbReference type="EMBL" id="PIR88754.1"/>
    </source>
</evidence>
<dbReference type="GO" id="GO:0005524">
    <property type="term" value="F:ATP binding"/>
    <property type="evidence" value="ECO:0007669"/>
    <property type="project" value="UniProtKB-KW"/>
</dbReference>
<reference evidence="15" key="1">
    <citation type="submission" date="2017-09" db="EMBL/GenBank/DDBJ databases">
        <title>Depth-based differentiation of microbial function through sediment-hosted aquifers and enrichment of novel symbionts in the deep terrestrial subsurface.</title>
        <authorList>
            <person name="Probst A.J."/>
            <person name="Ladd B."/>
            <person name="Jarett J.K."/>
            <person name="Geller-Mcgrath D.E."/>
            <person name="Sieber C.M.K."/>
            <person name="Emerson J.B."/>
            <person name="Anantharaman K."/>
            <person name="Thomas B.C."/>
            <person name="Malmstrom R."/>
            <person name="Stieglmeier M."/>
            <person name="Klingl A."/>
            <person name="Woyke T."/>
            <person name="Ryan C.M."/>
            <person name="Banfield J.F."/>
        </authorList>
    </citation>
    <scope>NUCLEOTIDE SEQUENCE [LARGE SCALE GENOMIC DNA]</scope>
</reference>
<dbReference type="InterPro" id="IPR009080">
    <property type="entry name" value="tRNAsynth_Ia_anticodon-bd"/>
</dbReference>
<sequence length="482" mass="54684">MSKNKFYLTAAIPYVNAKPHLGHALEFVQGDVLARWHRLRGIKTFYVSGADENSLKVVRAAEEGGVSVQEFADKNTKEFVDFLKLYHVSLDKFQRSSSPEHKDVAQDFWRACEKSGAIYKKKYKGLYCVSCEVFYQKEELDEKGQCLYHPGKMIEEVEEENYFFKLSEYQDKLIDLIESDAYKIRPLSRKNEARAFIKHGLDDFSISRSVERAKGWGVSVPNDPGHIMYVWFDALNVYRSAAPHYWPADLHIIGKDILRFHAVYWPAMLLAAGESLPKELFVHGFITSNGKKMSKSLGNVVDPVALVEKYGVDAVRYYLLREIPSDDDGDFSEESFIKRYNGDLANGLGNFASRVLTLAEAEEDLAVLSEGALDPDILRSVNVCIENLDKKIEERRFHEAIAEALQLTSVGDGYLNNKTPWKMESGEEKSLVLSNCLFVLDKLTHAIAPFLPETRAKLDDALKAVDGVWVVKKLKSSLFPRL</sequence>
<gene>
    <name evidence="14" type="ORF">COU09_00455</name>
</gene>
<dbReference type="CDD" id="cd00814">
    <property type="entry name" value="MetRS_core"/>
    <property type="match status" value="1"/>
</dbReference>
<feature type="domain" description="Methionyl/Leucyl tRNA synthetase" evidence="13">
    <location>
        <begin position="157"/>
        <end position="356"/>
    </location>
</feature>
<evidence type="ECO:0000256" key="9">
    <source>
        <dbReference type="ARBA" id="ARBA00023146"/>
    </source>
</evidence>
<dbReference type="PRINTS" id="PR01041">
    <property type="entry name" value="TRNASYNTHMET"/>
</dbReference>
<dbReference type="Gene3D" id="3.40.50.620">
    <property type="entry name" value="HUPs"/>
    <property type="match status" value="1"/>
</dbReference>
<keyword evidence="4" id="KW-0963">Cytoplasm</keyword>
<dbReference type="FunFam" id="2.170.220.10:FF:000003">
    <property type="entry name" value="Methionine--tRNA ligase"/>
    <property type="match status" value="1"/>
</dbReference>
<protein>
    <recommendedName>
        <fullName evidence="3">Methionine--tRNA ligase</fullName>
        <ecNumber evidence="2">6.1.1.10</ecNumber>
    </recommendedName>
    <alternativeName>
        <fullName evidence="10">Methionyl-tRNA synthetase</fullName>
    </alternativeName>
</protein>
<comment type="similarity">
    <text evidence="11">Belongs to the class-I aminoacyl-tRNA synthetase family.</text>
</comment>
<dbReference type="InterPro" id="IPR014729">
    <property type="entry name" value="Rossmann-like_a/b/a_fold"/>
</dbReference>
<comment type="function">
    <text evidence="1">Is required not only for elongation of protein synthesis but also for the initiation of all mRNA translation through initiator tRNA(fMet) aminoacylation.</text>
</comment>
<evidence type="ECO:0000256" key="8">
    <source>
        <dbReference type="ARBA" id="ARBA00022917"/>
    </source>
</evidence>
<name>A0A2H0UQS6_9BACT</name>
<keyword evidence="5 11" id="KW-0436">Ligase</keyword>
<dbReference type="GO" id="GO:0006431">
    <property type="term" value="P:methionyl-tRNA aminoacylation"/>
    <property type="evidence" value="ECO:0007669"/>
    <property type="project" value="InterPro"/>
</dbReference>
<keyword evidence="9 11" id="KW-0030">Aminoacyl-tRNA synthetase</keyword>
<dbReference type="PROSITE" id="PS00178">
    <property type="entry name" value="AA_TRNA_LIGASE_I"/>
    <property type="match status" value="1"/>
</dbReference>
<dbReference type="EC" id="6.1.1.10" evidence="2"/>
<dbReference type="InterPro" id="IPR014758">
    <property type="entry name" value="Met-tRNA_synth"/>
</dbReference>
<dbReference type="Pfam" id="PF09334">
    <property type="entry name" value="tRNA-synt_1g"/>
    <property type="match status" value="2"/>
</dbReference>
<dbReference type="Pfam" id="PF08264">
    <property type="entry name" value="Anticodon_1"/>
    <property type="match status" value="1"/>
</dbReference>
<organism evidence="14 15">
    <name type="scientific">Candidatus Harrisonbacteria bacterium CG10_big_fil_rev_8_21_14_0_10_44_23</name>
    <dbReference type="NCBI Taxonomy" id="1974585"/>
    <lineage>
        <taxon>Bacteria</taxon>
        <taxon>Candidatus Harrisoniibacteriota</taxon>
    </lineage>
</organism>
<dbReference type="Gene3D" id="1.10.730.10">
    <property type="entry name" value="Isoleucyl-tRNA Synthetase, Domain 1"/>
    <property type="match status" value="1"/>
</dbReference>
<dbReference type="InterPro" id="IPR001412">
    <property type="entry name" value="aa-tRNA-synth_I_CS"/>
</dbReference>
<dbReference type="SUPFAM" id="SSF52374">
    <property type="entry name" value="Nucleotidylyl transferase"/>
    <property type="match status" value="1"/>
</dbReference>
<evidence type="ECO:0000256" key="11">
    <source>
        <dbReference type="RuleBase" id="RU363039"/>
    </source>
</evidence>
<feature type="domain" description="Methionyl/Valyl/Leucyl/Isoleucyl-tRNA synthetase anticodon-binding" evidence="12">
    <location>
        <begin position="376"/>
        <end position="452"/>
    </location>
</feature>
<dbReference type="NCBIfam" id="TIGR00398">
    <property type="entry name" value="metG"/>
    <property type="match status" value="1"/>
</dbReference>
<feature type="domain" description="Methionyl/Leucyl tRNA synthetase" evidence="13">
    <location>
        <begin position="7"/>
        <end position="146"/>
    </location>
</feature>
<dbReference type="Gene3D" id="2.170.220.10">
    <property type="match status" value="1"/>
</dbReference>
<proteinExistence type="inferred from homology"/>
<accession>A0A2H0UQS6</accession>
<dbReference type="AlphaFoldDB" id="A0A2H0UQS6"/>
<dbReference type="SUPFAM" id="SSF47323">
    <property type="entry name" value="Anticodon-binding domain of a subclass of class I aminoacyl-tRNA synthetases"/>
    <property type="match status" value="1"/>
</dbReference>
<dbReference type="InterPro" id="IPR033911">
    <property type="entry name" value="MetRS_core"/>
</dbReference>
<dbReference type="InterPro" id="IPR023457">
    <property type="entry name" value="Met-tRNA_synth_2"/>
</dbReference>
<evidence type="ECO:0000313" key="15">
    <source>
        <dbReference type="Proteomes" id="UP000229615"/>
    </source>
</evidence>
<keyword evidence="8 11" id="KW-0648">Protein biosynthesis</keyword>
<evidence type="ECO:0000259" key="12">
    <source>
        <dbReference type="Pfam" id="PF08264"/>
    </source>
</evidence>
<evidence type="ECO:0000256" key="1">
    <source>
        <dbReference type="ARBA" id="ARBA00003314"/>
    </source>
</evidence>
<evidence type="ECO:0000259" key="13">
    <source>
        <dbReference type="Pfam" id="PF09334"/>
    </source>
</evidence>
<dbReference type="GO" id="GO:0004825">
    <property type="term" value="F:methionine-tRNA ligase activity"/>
    <property type="evidence" value="ECO:0007669"/>
    <property type="project" value="UniProtKB-EC"/>
</dbReference>
<dbReference type="PANTHER" id="PTHR43326">
    <property type="entry name" value="METHIONYL-TRNA SYNTHETASE"/>
    <property type="match status" value="1"/>
</dbReference>
<dbReference type="EMBL" id="PFBB01000005">
    <property type="protein sequence ID" value="PIR88754.1"/>
    <property type="molecule type" value="Genomic_DNA"/>
</dbReference>
<dbReference type="PANTHER" id="PTHR43326:SF1">
    <property type="entry name" value="METHIONINE--TRNA LIGASE, MITOCHONDRIAL"/>
    <property type="match status" value="1"/>
</dbReference>
<evidence type="ECO:0000256" key="10">
    <source>
        <dbReference type="ARBA" id="ARBA00030904"/>
    </source>
</evidence>
<evidence type="ECO:0000256" key="4">
    <source>
        <dbReference type="ARBA" id="ARBA00022490"/>
    </source>
</evidence>
<comment type="caution">
    <text evidence="14">The sequence shown here is derived from an EMBL/GenBank/DDBJ whole genome shotgun (WGS) entry which is preliminary data.</text>
</comment>
<evidence type="ECO:0000256" key="5">
    <source>
        <dbReference type="ARBA" id="ARBA00022598"/>
    </source>
</evidence>
<evidence type="ECO:0000256" key="2">
    <source>
        <dbReference type="ARBA" id="ARBA00012838"/>
    </source>
</evidence>
<dbReference type="Proteomes" id="UP000229615">
    <property type="component" value="Unassembled WGS sequence"/>
</dbReference>
<dbReference type="InterPro" id="IPR013155">
    <property type="entry name" value="M/V/L/I-tRNA-synth_anticd-bd"/>
</dbReference>
<evidence type="ECO:0000256" key="3">
    <source>
        <dbReference type="ARBA" id="ARBA00018753"/>
    </source>
</evidence>
<keyword evidence="6 11" id="KW-0547">Nucleotide-binding</keyword>